<comment type="caution">
    <text evidence="7">The sequence shown here is derived from an EMBL/GenBank/DDBJ whole genome shotgun (WGS) entry which is preliminary data.</text>
</comment>
<dbReference type="InterPro" id="IPR039904">
    <property type="entry name" value="TRANK1"/>
</dbReference>
<dbReference type="GO" id="GO:0004386">
    <property type="term" value="F:helicase activity"/>
    <property type="evidence" value="ECO:0007669"/>
    <property type="project" value="UniProtKB-UniRule"/>
</dbReference>
<protein>
    <recommendedName>
        <fullName evidence="6">UvrD-like helicase ATP-binding domain-containing protein</fullName>
    </recommendedName>
</protein>
<dbReference type="GO" id="GO:0005524">
    <property type="term" value="F:ATP binding"/>
    <property type="evidence" value="ECO:0007669"/>
    <property type="project" value="UniProtKB-UniRule"/>
</dbReference>
<reference evidence="7 8" key="1">
    <citation type="submission" date="2016-07" db="EMBL/GenBank/DDBJ databases">
        <title>Pervasive Adenine N6-methylation of Active Genes in Fungi.</title>
        <authorList>
            <consortium name="DOE Joint Genome Institute"/>
            <person name="Mondo S.J."/>
            <person name="Dannebaum R.O."/>
            <person name="Kuo R.C."/>
            <person name="Labutti K."/>
            <person name="Haridas S."/>
            <person name="Kuo A."/>
            <person name="Salamov A."/>
            <person name="Ahrendt S.R."/>
            <person name="Lipzen A."/>
            <person name="Sullivan W."/>
            <person name="Andreopoulos W.B."/>
            <person name="Clum A."/>
            <person name="Lindquist E."/>
            <person name="Daum C."/>
            <person name="Ramamoorthy G.K."/>
            <person name="Gryganskyi A."/>
            <person name="Culley D."/>
            <person name="Magnuson J.K."/>
            <person name="James T.Y."/>
            <person name="O'Malley M.A."/>
            <person name="Stajich J.E."/>
            <person name="Spatafora J.W."/>
            <person name="Visel A."/>
            <person name="Grigoriev I.V."/>
        </authorList>
    </citation>
    <scope>NUCLEOTIDE SEQUENCE [LARGE SCALE GENOMIC DNA]</scope>
    <source>
        <strain evidence="7 8">JEL800</strain>
    </source>
</reference>
<dbReference type="Proteomes" id="UP000193642">
    <property type="component" value="Unassembled WGS sequence"/>
</dbReference>
<evidence type="ECO:0000313" key="7">
    <source>
        <dbReference type="EMBL" id="ORY19370.1"/>
    </source>
</evidence>
<dbReference type="Pfam" id="PF00580">
    <property type="entry name" value="UvrD-helicase"/>
    <property type="match status" value="1"/>
</dbReference>
<dbReference type="SUPFAM" id="SSF52540">
    <property type="entry name" value="P-loop containing nucleoside triphosphate hydrolases"/>
    <property type="match status" value="1"/>
</dbReference>
<accession>A0A1Y2AAQ1</accession>
<evidence type="ECO:0000256" key="1">
    <source>
        <dbReference type="ARBA" id="ARBA00022741"/>
    </source>
</evidence>
<evidence type="ECO:0000256" key="5">
    <source>
        <dbReference type="PROSITE-ProRule" id="PRU00560"/>
    </source>
</evidence>
<dbReference type="InterPro" id="IPR014016">
    <property type="entry name" value="UvrD-like_ATP-bd"/>
</dbReference>
<evidence type="ECO:0000256" key="4">
    <source>
        <dbReference type="ARBA" id="ARBA00022840"/>
    </source>
</evidence>
<dbReference type="STRING" id="329046.A0A1Y2AAQ1"/>
<keyword evidence="8" id="KW-1185">Reference proteome</keyword>
<name>A0A1Y2AAQ1_9FUNG</name>
<keyword evidence="1 5" id="KW-0547">Nucleotide-binding</keyword>
<evidence type="ECO:0000259" key="6">
    <source>
        <dbReference type="PROSITE" id="PS51198"/>
    </source>
</evidence>
<keyword evidence="2 5" id="KW-0378">Hydrolase</keyword>
<dbReference type="PROSITE" id="PS51198">
    <property type="entry name" value="UVRD_HELICASE_ATP_BIND"/>
    <property type="match status" value="1"/>
</dbReference>
<evidence type="ECO:0000313" key="8">
    <source>
        <dbReference type="Proteomes" id="UP000193642"/>
    </source>
</evidence>
<feature type="binding site" evidence="5">
    <location>
        <begin position="156"/>
        <end position="163"/>
    </location>
    <ligand>
        <name>ATP</name>
        <dbReference type="ChEBI" id="CHEBI:30616"/>
    </ligand>
</feature>
<dbReference type="InterPro" id="IPR014017">
    <property type="entry name" value="DNA_helicase_UvrD-like_C"/>
</dbReference>
<proteinExistence type="predicted"/>
<dbReference type="InterPro" id="IPR027417">
    <property type="entry name" value="P-loop_NTPase"/>
</dbReference>
<feature type="domain" description="UvrD-like helicase ATP-binding" evidence="6">
    <location>
        <begin position="135"/>
        <end position="471"/>
    </location>
</feature>
<gene>
    <name evidence="7" type="ORF">BCR33DRAFT_730740</name>
</gene>
<dbReference type="EMBL" id="MCGO01000267">
    <property type="protein sequence ID" value="ORY19370.1"/>
    <property type="molecule type" value="Genomic_DNA"/>
</dbReference>
<organism evidence="7 8">
    <name type="scientific">Rhizoclosmatium globosum</name>
    <dbReference type="NCBI Taxonomy" id="329046"/>
    <lineage>
        <taxon>Eukaryota</taxon>
        <taxon>Fungi</taxon>
        <taxon>Fungi incertae sedis</taxon>
        <taxon>Chytridiomycota</taxon>
        <taxon>Chytridiomycota incertae sedis</taxon>
        <taxon>Chytridiomycetes</taxon>
        <taxon>Chytridiales</taxon>
        <taxon>Chytriomycetaceae</taxon>
        <taxon>Rhizoclosmatium</taxon>
    </lineage>
</organism>
<dbReference type="Gene3D" id="3.40.50.300">
    <property type="entry name" value="P-loop containing nucleotide triphosphate hydrolases"/>
    <property type="match status" value="2"/>
</dbReference>
<dbReference type="PANTHER" id="PTHR21529:SF4">
    <property type="entry name" value="TPR AND ANKYRIN REPEAT-CONTAINING PROTEIN 1"/>
    <property type="match status" value="1"/>
</dbReference>
<dbReference type="GO" id="GO:0016787">
    <property type="term" value="F:hydrolase activity"/>
    <property type="evidence" value="ECO:0007669"/>
    <property type="project" value="UniProtKB-UniRule"/>
</dbReference>
<keyword evidence="3 5" id="KW-0347">Helicase</keyword>
<evidence type="ECO:0000256" key="2">
    <source>
        <dbReference type="ARBA" id="ARBA00022801"/>
    </source>
</evidence>
<dbReference type="OrthoDB" id="3156807at2759"/>
<dbReference type="PANTHER" id="PTHR21529">
    <property type="entry name" value="MAMMARY TURMOR VIRUS RECEPTOR HOMOLOG 1, 2 MTVR1, 2"/>
    <property type="match status" value="1"/>
</dbReference>
<evidence type="ECO:0000256" key="3">
    <source>
        <dbReference type="ARBA" id="ARBA00022806"/>
    </source>
</evidence>
<sequence>MGRFRSSTRPYRREGILGELFYVRKIGDNCVVWTVEVRQKSHVIHLLSIVKTPQLSAMWTKFRDAMGQVDIEFAEACNGFTQSGDGVCIPNENFDNPPPRFGILLRSVSECSKVFDVTFQLVPNGHEEQFRSSRLYLLDDTQDEAVQIQTNCVIIGRGGSGKTSVLSRKIYTGFMNAIQSEIEILPPRILFVSQSNLLVNSVKVEYSNLITAFFITQPAVKLWEDQPGQVVLLNRNPTFFSFMDLFMEIDRMCGDLSVMFGTTADEDNERRLRLATDRKTSKTSHRFTLSDLVDFERFNRVYYSPANEDLKKRFSAVNVFTEIMSSIKKIDRHGAKRFLSETEYRHLPSDLSVSDKDLIFTFYVRYEANKKSRFHVDMVDAMAHVLSRGSKLDLPKLDFIFVDEVQDLLQCQWSLFDLVRDENTVMVCSGDQAQAITAGNQFKFSTLKGFLFRKNGKEVVERYLTINYRAQKSILDLSNGIISLLEFFFRGEIDKMPNESSGTLSLGSNLPRMFKENEEAALAFLFKESLCFLAGQVILVRTAHEKEMLEIYLKKQGWDALVLTILESKGLEFDDVVLYNVFKPSTTTNLNKYRVLYTFDPPQGLHVPQFNSKIHGDLCHDLKNLYVAVTRARKRLLFIDGSGSNERQVFMYVFRRLIEWTSTSLEGPFCVGDSAKEDWEKEAIAYRNGGLLKEAQQAFFRAGNTVESKRCEAQILIRKLETLSDVKNRQSIAMSAADVLKEIDEFRQAADVLMKVALFKSAGAIYESLDLALLVVDCYSQGNLFDELFAALKKFRLSLDANVVNRQYHECAQYYWNKRTKRAYTCIANIKDDSLALQFLEERSDVKNAEFVSFLMKSYIDRQNFNRGVDFLKRAESSFQLAENLCEMVRHKWAEKSIFKTVYDVKLYRTSKVLRKSLEEPLKLASISSKIEILADLVLKSVSEPKDQAFAKALLVKLHNAAIFEDGVIARVICQLLSDVILFVLEIPDFIHQNLFDNELSRLITFFYSWDSSKSDQCCRMLIRSTFLQTIKTFENLKHIEPPSFEKFIQTLFGNLCDRIATHRVEIEGYCAMFFDEVKSNASTEQEFTSPRTRQASKIMVYNDGVVQQGLFDTLLNCLVAFWVHDVLPCLNTGLSLRPPEKALRLKNMALIVNGIEWLRVLPKRYRNKQVGFYDNSQVLLRAVHLYSSNSFCSYLPTGLVRIGKDIADIGDPTTILQNLTTAGSPFKGIDQIVLLEHLLSIAASCPMNLVKLYRILVQPTIFISFLLGAPSDSKSYSWRVFQAKTSLLAAPKDLRVVIEILTKTFANYPGDFERIYAVVEYMESFLKGKPLAQDSQNTIELIITLLSNVVGWLRNDSIQERLVVILTQELVINARVGGFHEKVNRKIDQILRIVFRQYCNRIKNNQRTGKIQGLIMSYCVNVDTDQDILETIFSQLEEYPSTLFKLYQDMVPLSRVISFLFSARMDSPASVWMFAHGQYLLRMAPRQLDLAIEILSKIFERHPRNEVHAQMVTELVLEFLRGGPAPVRTSPISQRIITMTKMILSDAFKWWGHESYISELTQNLVVEAILCFSLNVSSQQLIFEDVLTEMPDYPLIMFNSYQRISSRSRVISFMFCVQNDSPSHDWRLSRVSEVLLATTNDLDTVVEVLTAVVKCEVAEKSNRLKLVIESLQSFLKDRPSVENITISSRTVNMMNSLLSVVLELGDNGLLERFMADLIQLINLNDNMPKELPPVIQALFVILKQYPREYERVQGLVTFMGSFLKGKTLIRSTSVPAHTIQMMTSILSDLIKWCRQDAQEQLVVGLVQELVAGGRAGRFTRDVNDEIDTVLRDAFFGYCEIFKSSKLVPIIRGMILNFCVIGASNE</sequence>
<keyword evidence="4 5" id="KW-0067">ATP-binding</keyword>
<dbReference type="Pfam" id="PF13361">
    <property type="entry name" value="UvrD_C"/>
    <property type="match status" value="1"/>
</dbReference>